<comment type="caution">
    <text evidence="2">The sequence shown here is derived from an EMBL/GenBank/DDBJ whole genome shotgun (WGS) entry which is preliminary data.</text>
</comment>
<evidence type="ECO:0000313" key="2">
    <source>
        <dbReference type="EMBL" id="OUN43218.1"/>
    </source>
</evidence>
<dbReference type="AlphaFoldDB" id="A0A1Y3U7P0"/>
<reference evidence="3" key="1">
    <citation type="submission" date="2017-04" db="EMBL/GenBank/DDBJ databases">
        <title>Function of individual gut microbiota members based on whole genome sequencing of pure cultures obtained from chicken caecum.</title>
        <authorList>
            <person name="Medvecky M."/>
            <person name="Cejkova D."/>
            <person name="Polansky O."/>
            <person name="Karasova D."/>
            <person name="Kubasova T."/>
            <person name="Cizek A."/>
            <person name="Rychlik I."/>
        </authorList>
    </citation>
    <scope>NUCLEOTIDE SEQUENCE [LARGE SCALE GENOMIC DNA]</scope>
    <source>
        <strain evidence="3">An75</strain>
    </source>
</reference>
<name>A0A1Y3U7P0_9FIRM</name>
<evidence type="ECO:0000256" key="1">
    <source>
        <dbReference type="SAM" id="Phobius"/>
    </source>
</evidence>
<dbReference type="RefSeq" id="WP_087989259.1">
    <property type="nucleotide sequence ID" value="NZ_NFHM01000009.1"/>
</dbReference>
<feature type="transmembrane region" description="Helical" evidence="1">
    <location>
        <begin position="12"/>
        <end position="32"/>
    </location>
</feature>
<dbReference type="Proteomes" id="UP000195455">
    <property type="component" value="Unassembled WGS sequence"/>
</dbReference>
<protein>
    <submittedName>
        <fullName evidence="2">Uncharacterized protein</fullName>
    </submittedName>
</protein>
<gene>
    <name evidence="2" type="ORF">B5G26_07565</name>
</gene>
<proteinExistence type="predicted"/>
<dbReference type="EMBL" id="NFHM01000009">
    <property type="protein sequence ID" value="OUN43218.1"/>
    <property type="molecule type" value="Genomic_DNA"/>
</dbReference>
<sequence>MKQVFDVYDIRARLAVVIFLVSPVLFSIYLQVESIRNIASTTVIAIILMALSNLLMVVIRDNGKYVYNKREIMVKYLLPTDTHIDSGVKERLYKFLGKVDESFTILFEKKDDPVTEDYYNTCKSALNWLKEHSRESSIVSKENASYGFCRNLLGAKKVGITVCLVILIIQVLQFWIQFSFNISNVTEEYALSFCMTTIYLFLWIFLVRKNIVEISAKCYAEALLLSFDKFIEASGIS</sequence>
<keyword evidence="1" id="KW-0472">Membrane</keyword>
<organism evidence="2 3">
    <name type="scientific">Anaerotignum lactatifermentans</name>
    <dbReference type="NCBI Taxonomy" id="160404"/>
    <lineage>
        <taxon>Bacteria</taxon>
        <taxon>Bacillati</taxon>
        <taxon>Bacillota</taxon>
        <taxon>Clostridia</taxon>
        <taxon>Lachnospirales</taxon>
        <taxon>Anaerotignaceae</taxon>
        <taxon>Anaerotignum</taxon>
    </lineage>
</organism>
<accession>A0A1Y3U7P0</accession>
<feature type="transmembrane region" description="Helical" evidence="1">
    <location>
        <begin position="38"/>
        <end position="59"/>
    </location>
</feature>
<keyword evidence="1" id="KW-0812">Transmembrane</keyword>
<feature type="transmembrane region" description="Helical" evidence="1">
    <location>
        <begin position="158"/>
        <end position="177"/>
    </location>
</feature>
<keyword evidence="1" id="KW-1133">Transmembrane helix</keyword>
<evidence type="ECO:0000313" key="3">
    <source>
        <dbReference type="Proteomes" id="UP000195455"/>
    </source>
</evidence>
<feature type="transmembrane region" description="Helical" evidence="1">
    <location>
        <begin position="189"/>
        <end position="207"/>
    </location>
</feature>